<evidence type="ECO:0000313" key="2">
    <source>
        <dbReference type="Proteomes" id="UP000678545"/>
    </source>
</evidence>
<dbReference type="AlphaFoldDB" id="A0A941E6S3"/>
<proteinExistence type="predicted"/>
<reference evidence="1" key="1">
    <citation type="submission" date="2021-04" db="EMBL/GenBank/DDBJ databases">
        <title>novel species isolated from subtropical streams in China.</title>
        <authorList>
            <person name="Lu H."/>
        </authorList>
    </citation>
    <scope>NUCLEOTIDE SEQUENCE</scope>
    <source>
        <strain evidence="1">FT137W</strain>
    </source>
</reference>
<keyword evidence="2" id="KW-1185">Reference proteome</keyword>
<protein>
    <submittedName>
        <fullName evidence="1">Uncharacterized protein</fullName>
    </submittedName>
</protein>
<dbReference type="EMBL" id="JAGSPJ010000002">
    <property type="protein sequence ID" value="MBR7799763.1"/>
    <property type="molecule type" value="Genomic_DNA"/>
</dbReference>
<comment type="caution">
    <text evidence="1">The sequence shown here is derived from an EMBL/GenBank/DDBJ whole genome shotgun (WGS) entry which is preliminary data.</text>
</comment>
<gene>
    <name evidence="1" type="ORF">KDM90_07110</name>
</gene>
<name>A0A941E6S3_9BURK</name>
<organism evidence="1 2">
    <name type="scientific">Undibacterium fentianense</name>
    <dbReference type="NCBI Taxonomy" id="2828728"/>
    <lineage>
        <taxon>Bacteria</taxon>
        <taxon>Pseudomonadati</taxon>
        <taxon>Pseudomonadota</taxon>
        <taxon>Betaproteobacteria</taxon>
        <taxon>Burkholderiales</taxon>
        <taxon>Oxalobacteraceae</taxon>
        <taxon>Undibacterium</taxon>
    </lineage>
</organism>
<dbReference type="Proteomes" id="UP000678545">
    <property type="component" value="Unassembled WGS sequence"/>
</dbReference>
<evidence type="ECO:0000313" key="1">
    <source>
        <dbReference type="EMBL" id="MBR7799763.1"/>
    </source>
</evidence>
<sequence>MGAFAMPVYMLEYTPKTIASLLSPAAIDGSLVELDVYDKNNLELKLEATGQRLKSEPELFRIITVHNGVTNEHDWNFTILRESADRSRKKR</sequence>
<dbReference type="RefSeq" id="WP_212674882.1">
    <property type="nucleotide sequence ID" value="NZ_JAGSPJ010000002.1"/>
</dbReference>
<accession>A0A941E6S3</accession>